<dbReference type="PANTHER" id="PTHR12714:SF9">
    <property type="entry name" value="PROTEIN-S-ISOPRENYLCYSTEINE O-METHYLTRANSFERASE"/>
    <property type="match status" value="1"/>
</dbReference>
<keyword evidence="6" id="KW-0808">Transferase</keyword>
<dbReference type="Pfam" id="PF04191">
    <property type="entry name" value="PEMT"/>
    <property type="match status" value="1"/>
</dbReference>
<protein>
    <submittedName>
        <fullName evidence="6">Isoprenylcysteine carboxyl methyltransferase</fullName>
    </submittedName>
</protein>
<keyword evidence="2 5" id="KW-0812">Transmembrane</keyword>
<evidence type="ECO:0000256" key="3">
    <source>
        <dbReference type="ARBA" id="ARBA00022989"/>
    </source>
</evidence>
<comment type="caution">
    <text evidence="6">The sequence shown here is derived from an EMBL/GenBank/DDBJ whole genome shotgun (WGS) entry which is preliminary data.</text>
</comment>
<dbReference type="AlphaFoldDB" id="A0A258HJ20"/>
<sequence length="209" mass="22959">MTTVSTDAFDLQRIQKIRKWAIGLCLLAVVVLAMFTSTWWGEGPIHEAVQSVGLGAIVLSIVGRAWCSLYIGGRKKAEVVSTGPYSLSRNPLYVFSYAGAFGVGAQTGSMTIAALFVLIAVVVFHFTIAQEEAWLSAEFGESYKAYMARTPRCGPDFSKWRDEENLSIKPRFFLTTIRDGLVFLLAIPVFEGVDMAQAAGWLPVLLRLP</sequence>
<evidence type="ECO:0000313" key="7">
    <source>
        <dbReference type="Proteomes" id="UP000216147"/>
    </source>
</evidence>
<evidence type="ECO:0000256" key="4">
    <source>
        <dbReference type="ARBA" id="ARBA00023136"/>
    </source>
</evidence>
<feature type="transmembrane region" description="Helical" evidence="5">
    <location>
        <begin position="52"/>
        <end position="72"/>
    </location>
</feature>
<keyword evidence="6" id="KW-0489">Methyltransferase</keyword>
<evidence type="ECO:0000313" key="6">
    <source>
        <dbReference type="EMBL" id="OYX56594.1"/>
    </source>
</evidence>
<dbReference type="GO" id="GO:0012505">
    <property type="term" value="C:endomembrane system"/>
    <property type="evidence" value="ECO:0007669"/>
    <property type="project" value="UniProtKB-SubCell"/>
</dbReference>
<keyword evidence="4 5" id="KW-0472">Membrane</keyword>
<accession>A0A258HJ20</accession>
<gene>
    <name evidence="6" type="ORF">B7Y86_07345</name>
</gene>
<feature type="transmembrane region" description="Helical" evidence="5">
    <location>
        <begin position="20"/>
        <end position="40"/>
    </location>
</feature>
<feature type="transmembrane region" description="Helical" evidence="5">
    <location>
        <begin position="93"/>
        <end position="126"/>
    </location>
</feature>
<evidence type="ECO:0000256" key="2">
    <source>
        <dbReference type="ARBA" id="ARBA00022692"/>
    </source>
</evidence>
<organism evidence="6 7">
    <name type="scientific">Brevundimonas subvibrioides</name>
    <dbReference type="NCBI Taxonomy" id="74313"/>
    <lineage>
        <taxon>Bacteria</taxon>
        <taxon>Pseudomonadati</taxon>
        <taxon>Pseudomonadota</taxon>
        <taxon>Alphaproteobacteria</taxon>
        <taxon>Caulobacterales</taxon>
        <taxon>Caulobacteraceae</taxon>
        <taxon>Brevundimonas</taxon>
    </lineage>
</organism>
<dbReference type="EMBL" id="NCEQ01000007">
    <property type="protein sequence ID" value="OYX56594.1"/>
    <property type="molecule type" value="Genomic_DNA"/>
</dbReference>
<dbReference type="Gene3D" id="1.20.120.1630">
    <property type="match status" value="1"/>
</dbReference>
<dbReference type="InterPro" id="IPR007318">
    <property type="entry name" value="Phopholipid_MeTrfase"/>
</dbReference>
<dbReference type="GO" id="GO:0032259">
    <property type="term" value="P:methylation"/>
    <property type="evidence" value="ECO:0007669"/>
    <property type="project" value="UniProtKB-KW"/>
</dbReference>
<reference evidence="6 7" key="1">
    <citation type="submission" date="2017-03" db="EMBL/GenBank/DDBJ databases">
        <title>Lifting the veil on microbial sulfur biogeochemistry in mining wastewaters.</title>
        <authorList>
            <person name="Kantor R.S."/>
            <person name="Colenbrander Nelson T."/>
            <person name="Marshall S."/>
            <person name="Bennett D."/>
            <person name="Apte S."/>
            <person name="Camacho D."/>
            <person name="Thomas B.C."/>
            <person name="Warren L.A."/>
            <person name="Banfield J.F."/>
        </authorList>
    </citation>
    <scope>NUCLEOTIDE SEQUENCE [LARGE SCALE GENOMIC DNA]</scope>
    <source>
        <strain evidence="6">32-68-21</strain>
    </source>
</reference>
<dbReference type="Proteomes" id="UP000216147">
    <property type="component" value="Unassembled WGS sequence"/>
</dbReference>
<comment type="subcellular location">
    <subcellularLocation>
        <location evidence="1">Endomembrane system</location>
        <topology evidence="1">Multi-pass membrane protein</topology>
    </subcellularLocation>
</comment>
<dbReference type="PANTHER" id="PTHR12714">
    <property type="entry name" value="PROTEIN-S ISOPRENYLCYSTEINE O-METHYLTRANSFERASE"/>
    <property type="match status" value="1"/>
</dbReference>
<keyword evidence="3 5" id="KW-1133">Transmembrane helix</keyword>
<name>A0A258HJ20_9CAUL</name>
<proteinExistence type="predicted"/>
<dbReference type="GO" id="GO:0008168">
    <property type="term" value="F:methyltransferase activity"/>
    <property type="evidence" value="ECO:0007669"/>
    <property type="project" value="UniProtKB-KW"/>
</dbReference>
<evidence type="ECO:0000256" key="5">
    <source>
        <dbReference type="SAM" id="Phobius"/>
    </source>
</evidence>
<evidence type="ECO:0000256" key="1">
    <source>
        <dbReference type="ARBA" id="ARBA00004127"/>
    </source>
</evidence>